<dbReference type="EMBL" id="VUJU01007484">
    <property type="protein sequence ID" value="KAF0745136.1"/>
    <property type="molecule type" value="Genomic_DNA"/>
</dbReference>
<keyword evidence="3" id="KW-1185">Reference proteome</keyword>
<reference evidence="2 3" key="1">
    <citation type="submission" date="2019-08" db="EMBL/GenBank/DDBJ databases">
        <title>Whole genome of Aphis craccivora.</title>
        <authorList>
            <person name="Voronova N.V."/>
            <person name="Shulinski R.S."/>
            <person name="Bandarenka Y.V."/>
            <person name="Zhorov D.G."/>
            <person name="Warner D."/>
        </authorList>
    </citation>
    <scope>NUCLEOTIDE SEQUENCE [LARGE SCALE GENOMIC DNA]</scope>
    <source>
        <strain evidence="2">180601</strain>
        <tissue evidence="2">Whole Body</tissue>
    </source>
</reference>
<feature type="compositionally biased region" description="Polar residues" evidence="1">
    <location>
        <begin position="174"/>
        <end position="189"/>
    </location>
</feature>
<protein>
    <submittedName>
        <fullName evidence="2">DUF4806 domain-containing protein</fullName>
    </submittedName>
</protein>
<accession>A0A6G0XX41</accession>
<organism evidence="2 3">
    <name type="scientific">Aphis craccivora</name>
    <name type="common">Cowpea aphid</name>
    <dbReference type="NCBI Taxonomy" id="307492"/>
    <lineage>
        <taxon>Eukaryota</taxon>
        <taxon>Metazoa</taxon>
        <taxon>Ecdysozoa</taxon>
        <taxon>Arthropoda</taxon>
        <taxon>Hexapoda</taxon>
        <taxon>Insecta</taxon>
        <taxon>Pterygota</taxon>
        <taxon>Neoptera</taxon>
        <taxon>Paraneoptera</taxon>
        <taxon>Hemiptera</taxon>
        <taxon>Sternorrhyncha</taxon>
        <taxon>Aphidomorpha</taxon>
        <taxon>Aphidoidea</taxon>
        <taxon>Aphididae</taxon>
        <taxon>Aphidini</taxon>
        <taxon>Aphis</taxon>
        <taxon>Aphis</taxon>
    </lineage>
</organism>
<feature type="region of interest" description="Disordered" evidence="1">
    <location>
        <begin position="74"/>
        <end position="99"/>
    </location>
</feature>
<feature type="region of interest" description="Disordered" evidence="1">
    <location>
        <begin position="199"/>
        <end position="218"/>
    </location>
</feature>
<proteinExistence type="predicted"/>
<sequence>MWSIVGFDNENAVEAVPAHWMKNNFCAWPKKDTKKHILRRTIPNKFDFNYFKSRLLKKGIGTLHEAREKVKLAEHTSDLSSTENTTRKNKNIVKNVEPPQYNEALYKNKQNDDLDSREVDFDRSIPLMTPPKLQKTVTNYNFDYELDYNYKESSTIENRKTPSLKSKLNIPGSRFSNEGHNNDQMSDCSPSKVKRTLFKPSSTSIQENKSPSTSSITPEKTCKISSIVHTTCSPLKVTLEDNYQSLLIPGELEGIVFSDYINKNPLSNLGNKPSTYTSYNKQSFNDDSSDKRSDILNRILNVVLKIRYDVQSIQQKQMEMEQTLTDTIHQVNETKGYCHQNLSTEGEDFYLMIPIMDEEQLFIFEDKLLEKSYKLCVVNELKRLQKKELNSTVRGLLKALFIDDVLKEYSYVGQKKKKIFSSLRSCAIVFETIRKMKNFQGSNNAAIEDPIKKYIAGAGFRKSSKNTSL</sequence>
<name>A0A6G0XX41_APHCR</name>
<feature type="compositionally biased region" description="Polar residues" evidence="1">
    <location>
        <begin position="153"/>
        <end position="166"/>
    </location>
</feature>
<evidence type="ECO:0000313" key="2">
    <source>
        <dbReference type="EMBL" id="KAF0745136.1"/>
    </source>
</evidence>
<evidence type="ECO:0000256" key="1">
    <source>
        <dbReference type="SAM" id="MobiDB-lite"/>
    </source>
</evidence>
<dbReference type="AlphaFoldDB" id="A0A6G0XX41"/>
<gene>
    <name evidence="2" type="ORF">FWK35_00023632</name>
</gene>
<evidence type="ECO:0000313" key="3">
    <source>
        <dbReference type="Proteomes" id="UP000478052"/>
    </source>
</evidence>
<dbReference type="PANTHER" id="PTHR34153">
    <property type="entry name" value="SI:CH211-262H13.3-RELATED-RELATED"/>
    <property type="match status" value="1"/>
</dbReference>
<dbReference type="PANTHER" id="PTHR34153:SF2">
    <property type="entry name" value="SI:CH211-262H13.3-RELATED"/>
    <property type="match status" value="1"/>
</dbReference>
<comment type="caution">
    <text evidence="2">The sequence shown here is derived from an EMBL/GenBank/DDBJ whole genome shotgun (WGS) entry which is preliminary data.</text>
</comment>
<dbReference type="Proteomes" id="UP000478052">
    <property type="component" value="Unassembled WGS sequence"/>
</dbReference>
<dbReference type="OrthoDB" id="6616134at2759"/>
<feature type="region of interest" description="Disordered" evidence="1">
    <location>
        <begin position="153"/>
        <end position="192"/>
    </location>
</feature>